<sequence length="422" mass="46453">MASAFTATAALGALPFDAAAPIWADVEPVPQADTDSPLCPILYAPEYSKAMDLLRAFMLKQERSTRALALTEHLVKLNPSNYTVWDYRAQLLVAGLDADDVEEEEASGQSSSGNARRKAALEAELALLDDMAAGSMKNYQIWQQRKRVVTALGDPSRELDFTASVLDIDAKNYHTWVYRQWVLCYFGGLLSTSALRNSSTASAPPALTPSSASAGQKEDVAEAAEGAFPQLWDGELEYTDRLLETDVRNNSAWNHRFFVLFASGRARERVADREGTDEVEWIRREAGFAKSKIALTPNNASAWNYLRGILRLNHSQSPTPLTTSASSFALSLIPSHAEAKETPAIDSGGKTAWLALECLLDCEEERAKVLVASGELDSGSDAEKAEVEKTVKAILHRLLIADPMRKRYWHYKAERTLTLLGR</sequence>
<dbReference type="EC" id="2.5.1.58" evidence="4"/>
<keyword evidence="7" id="KW-0677">Repeat</keyword>
<keyword evidence="16" id="KW-1185">Reference proteome</keyword>
<evidence type="ECO:0000256" key="12">
    <source>
        <dbReference type="ARBA" id="ARBA00043086"/>
    </source>
</evidence>
<evidence type="ECO:0000313" key="16">
    <source>
        <dbReference type="Proteomes" id="UP000077521"/>
    </source>
</evidence>
<keyword evidence="6" id="KW-0808">Transferase</keyword>
<dbReference type="EMBL" id="LWDF02000142">
    <property type="protein sequence ID" value="KAE8256126.1"/>
    <property type="molecule type" value="Genomic_DNA"/>
</dbReference>
<evidence type="ECO:0000256" key="3">
    <source>
        <dbReference type="ARBA" id="ARBA00012700"/>
    </source>
</evidence>
<dbReference type="SUPFAM" id="SSF48439">
    <property type="entry name" value="Protein prenylyltransferase"/>
    <property type="match status" value="1"/>
</dbReference>
<evidence type="ECO:0000256" key="6">
    <source>
        <dbReference type="ARBA" id="ARBA00022679"/>
    </source>
</evidence>
<dbReference type="GO" id="GO:0005965">
    <property type="term" value="C:protein farnesyltransferase complex"/>
    <property type="evidence" value="ECO:0007669"/>
    <property type="project" value="TreeGrafter"/>
</dbReference>
<evidence type="ECO:0000256" key="14">
    <source>
        <dbReference type="SAM" id="MobiDB-lite"/>
    </source>
</evidence>
<evidence type="ECO:0000256" key="13">
    <source>
        <dbReference type="ARBA" id="ARBA00043219"/>
    </source>
</evidence>
<protein>
    <recommendedName>
        <fullName evidence="9">Protein farnesyltransferase/geranylgeranyltransferase type-1 subunit alpha</fullName>
        <ecNumber evidence="4">2.5.1.58</ecNumber>
        <ecNumber evidence="3">2.5.1.59</ecNumber>
    </recommendedName>
    <alternativeName>
        <fullName evidence="12">CAAX farnesyltransferase subunit alpha</fullName>
    </alternativeName>
    <alternativeName>
        <fullName evidence="11">FTase-alpha</fullName>
    </alternativeName>
    <alternativeName>
        <fullName evidence="10">Ras proteins prenyltransferase subunit alpha</fullName>
    </alternativeName>
    <alternativeName>
        <fullName evidence="13">Type I protein geranyl-geranyltransferase subunit alpha</fullName>
    </alternativeName>
</protein>
<dbReference type="PROSITE" id="PS51147">
    <property type="entry name" value="PFTA"/>
    <property type="match status" value="4"/>
</dbReference>
<dbReference type="GO" id="GO:0004662">
    <property type="term" value="F:CAAX-protein geranylgeranyltransferase activity"/>
    <property type="evidence" value="ECO:0007669"/>
    <property type="project" value="UniProtKB-EC"/>
</dbReference>
<name>A0A177TNJ1_9BASI</name>
<dbReference type="GO" id="GO:0005953">
    <property type="term" value="C:CAAX-protein geranylgeranyltransferase complex"/>
    <property type="evidence" value="ECO:0007669"/>
    <property type="project" value="TreeGrafter"/>
</dbReference>
<evidence type="ECO:0000313" key="15">
    <source>
        <dbReference type="EMBL" id="KAE8256126.1"/>
    </source>
</evidence>
<evidence type="ECO:0000256" key="5">
    <source>
        <dbReference type="ARBA" id="ARBA00022602"/>
    </source>
</evidence>
<dbReference type="GO" id="GO:0004660">
    <property type="term" value="F:protein farnesyltransferase activity"/>
    <property type="evidence" value="ECO:0007669"/>
    <property type="project" value="UniProtKB-EC"/>
</dbReference>
<proteinExistence type="inferred from homology"/>
<accession>A0A177TNJ1</accession>
<dbReference type="Gene3D" id="1.25.40.120">
    <property type="entry name" value="Protein prenylyltransferase"/>
    <property type="match status" value="1"/>
</dbReference>
<evidence type="ECO:0000256" key="9">
    <source>
        <dbReference type="ARBA" id="ARBA00040965"/>
    </source>
</evidence>
<evidence type="ECO:0000256" key="10">
    <source>
        <dbReference type="ARBA" id="ARBA00041392"/>
    </source>
</evidence>
<dbReference type="PANTHER" id="PTHR11129:SF1">
    <property type="entry name" value="PROTEIN FARNESYLTRANSFERASE_GERANYLGERANYLTRANSFERASE TYPE-1 SUBUNIT ALPHA"/>
    <property type="match status" value="1"/>
</dbReference>
<evidence type="ECO:0000256" key="7">
    <source>
        <dbReference type="ARBA" id="ARBA00022737"/>
    </source>
</evidence>
<evidence type="ECO:0000256" key="1">
    <source>
        <dbReference type="ARBA" id="ARBA00001946"/>
    </source>
</evidence>
<evidence type="ECO:0000256" key="4">
    <source>
        <dbReference type="ARBA" id="ARBA00012702"/>
    </source>
</evidence>
<feature type="region of interest" description="Disordered" evidence="14">
    <location>
        <begin position="200"/>
        <end position="219"/>
    </location>
</feature>
<dbReference type="Proteomes" id="UP000077521">
    <property type="component" value="Unassembled WGS sequence"/>
</dbReference>
<reference evidence="15" key="1">
    <citation type="submission" date="2016-04" db="EMBL/GenBank/DDBJ databases">
        <authorList>
            <person name="Nguyen H.D."/>
            <person name="Samba Siva P."/>
            <person name="Cullis J."/>
            <person name="Levesque C.A."/>
            <person name="Hambleton S."/>
        </authorList>
    </citation>
    <scope>NUCLEOTIDE SEQUENCE</scope>
    <source>
        <strain evidence="15">DAOMC 236416</strain>
    </source>
</reference>
<dbReference type="Pfam" id="PF01239">
    <property type="entry name" value="PPTA"/>
    <property type="match status" value="5"/>
</dbReference>
<dbReference type="InterPro" id="IPR002088">
    <property type="entry name" value="Prenyl_trans_a"/>
</dbReference>
<dbReference type="EC" id="2.5.1.59" evidence="3"/>
<gene>
    <name evidence="15" type="ORF">A4X13_0g2809</name>
</gene>
<evidence type="ECO:0000256" key="2">
    <source>
        <dbReference type="ARBA" id="ARBA00006734"/>
    </source>
</evidence>
<evidence type="ECO:0000256" key="8">
    <source>
        <dbReference type="ARBA" id="ARBA00022842"/>
    </source>
</evidence>
<feature type="compositionally biased region" description="Low complexity" evidence="14">
    <location>
        <begin position="200"/>
        <end position="214"/>
    </location>
</feature>
<keyword evidence="5" id="KW-0637">Prenyltransferase</keyword>
<dbReference type="AlphaFoldDB" id="A0A177TNJ1"/>
<comment type="caution">
    <text evidence="15">The sequence shown here is derived from an EMBL/GenBank/DDBJ whole genome shotgun (WGS) entry which is preliminary data.</text>
</comment>
<comment type="similarity">
    <text evidence="2">Belongs to the protein prenyltransferase subunit alpha family.</text>
</comment>
<organism evidence="15 16">
    <name type="scientific">Tilletia indica</name>
    <dbReference type="NCBI Taxonomy" id="43049"/>
    <lineage>
        <taxon>Eukaryota</taxon>
        <taxon>Fungi</taxon>
        <taxon>Dikarya</taxon>
        <taxon>Basidiomycota</taxon>
        <taxon>Ustilaginomycotina</taxon>
        <taxon>Exobasidiomycetes</taxon>
        <taxon>Tilletiales</taxon>
        <taxon>Tilletiaceae</taxon>
        <taxon>Tilletia</taxon>
    </lineage>
</organism>
<reference evidence="15" key="2">
    <citation type="journal article" date="2019" name="IMA Fungus">
        <title>Genome sequencing and comparison of five Tilletia species to identify candidate genes for the detection of regulated species infecting wheat.</title>
        <authorList>
            <person name="Nguyen H.D.T."/>
            <person name="Sultana T."/>
            <person name="Kesanakurti P."/>
            <person name="Hambleton S."/>
        </authorList>
    </citation>
    <scope>NUCLEOTIDE SEQUENCE</scope>
    <source>
        <strain evidence="15">DAOMC 236416</strain>
    </source>
</reference>
<dbReference type="PANTHER" id="PTHR11129">
    <property type="entry name" value="PROTEIN FARNESYLTRANSFERASE ALPHA SUBUNIT/RAB GERANYLGERANYL TRANSFERASE ALPHA SUBUNIT"/>
    <property type="match status" value="1"/>
</dbReference>
<comment type="cofactor">
    <cofactor evidence="1">
        <name>Mg(2+)</name>
        <dbReference type="ChEBI" id="CHEBI:18420"/>
    </cofactor>
</comment>
<keyword evidence="8" id="KW-0460">Magnesium</keyword>
<evidence type="ECO:0000256" key="11">
    <source>
        <dbReference type="ARBA" id="ARBA00042436"/>
    </source>
</evidence>